<dbReference type="HOGENOM" id="CLU_039658_0_0_1"/>
<organism evidence="4">
    <name type="scientific">Serpula lacrymans var. lacrymans (strain S7.9)</name>
    <name type="common">Dry rot fungus</name>
    <dbReference type="NCBI Taxonomy" id="578457"/>
    <lineage>
        <taxon>Eukaryota</taxon>
        <taxon>Fungi</taxon>
        <taxon>Dikarya</taxon>
        <taxon>Basidiomycota</taxon>
        <taxon>Agaricomycotina</taxon>
        <taxon>Agaricomycetes</taxon>
        <taxon>Agaricomycetidae</taxon>
        <taxon>Boletales</taxon>
        <taxon>Coniophorineae</taxon>
        <taxon>Serpulaceae</taxon>
        <taxon>Serpula</taxon>
    </lineage>
</organism>
<feature type="domain" description="BSD" evidence="2">
    <location>
        <begin position="337"/>
        <end position="368"/>
    </location>
</feature>
<dbReference type="AlphaFoldDB" id="F8NSU5"/>
<proteinExistence type="predicted"/>
<name>F8NSU5_SERL9</name>
<feature type="compositionally biased region" description="Polar residues" evidence="1">
    <location>
        <begin position="93"/>
        <end position="102"/>
    </location>
</feature>
<dbReference type="PROSITE" id="PS50858">
    <property type="entry name" value="BSD"/>
    <property type="match status" value="1"/>
</dbReference>
<reference evidence="4" key="1">
    <citation type="journal article" date="2011" name="Science">
        <title>The plant cell wall-decomposing machinery underlies the functional diversity of forest fungi.</title>
        <authorList>
            <person name="Eastwood D.C."/>
            <person name="Floudas D."/>
            <person name="Binder M."/>
            <person name="Majcherczyk A."/>
            <person name="Schneider P."/>
            <person name="Aerts A."/>
            <person name="Asiegbu F.O."/>
            <person name="Baker S.E."/>
            <person name="Barry K."/>
            <person name="Bendiksby M."/>
            <person name="Blumentritt M."/>
            <person name="Coutinho P.M."/>
            <person name="Cullen D."/>
            <person name="de Vries R.P."/>
            <person name="Gathman A."/>
            <person name="Goodell B."/>
            <person name="Henrissat B."/>
            <person name="Ihrmark K."/>
            <person name="Kauserud H."/>
            <person name="Kohler A."/>
            <person name="LaButti K."/>
            <person name="Lapidus A."/>
            <person name="Lavin J.L."/>
            <person name="Lee Y.-H."/>
            <person name="Lindquist E."/>
            <person name="Lilly W."/>
            <person name="Lucas S."/>
            <person name="Morin E."/>
            <person name="Murat C."/>
            <person name="Oguiza J.A."/>
            <person name="Park J."/>
            <person name="Pisabarro A.G."/>
            <person name="Riley R."/>
            <person name="Rosling A."/>
            <person name="Salamov A."/>
            <person name="Schmidt O."/>
            <person name="Schmutz J."/>
            <person name="Skrede I."/>
            <person name="Stenlid J."/>
            <person name="Wiebenga A."/>
            <person name="Xie X."/>
            <person name="Kuees U."/>
            <person name="Hibbett D.S."/>
            <person name="Hoffmeister D."/>
            <person name="Hoegberg N."/>
            <person name="Martin F."/>
            <person name="Grigoriev I.V."/>
            <person name="Watkinson S.C."/>
        </authorList>
    </citation>
    <scope>NUCLEOTIDE SEQUENCE [LARGE SCALE GENOMIC DNA]</scope>
    <source>
        <strain evidence="4">S7.9</strain>
    </source>
</reference>
<gene>
    <name evidence="3" type="ORF">SERLADRAFT_448399</name>
</gene>
<sequence length="484" mass="52998">MNFLDTYGITGSGVSTPPQTEQPEQSLNEEVSQVIGQLGRFWGGFRKQSESALATARKDLTQVVTQAQKELNKLTAETPGDDPNVTNEETESEQQPNAQAGPSSDGADSPTTPIADVDTTPSSSQTFFSRLQSSLPPNIVSTVQTHIPEGLRNAPQNIDFTQLRTTLSSEFQRVQGVTRAQAEEYVHKSELLLKDAIKEAGDVLRDAVKVIPPEEGSSTSGAIWDGSDVWMLPTPPGEADGRSSSSIKGKGKETDSGPSSRRHSEDAQRAAATRAELLLKRLNYDPETIMADPADEEGVKELYAKWIQEARGDEQGTHGQDWSERIQEALAEPTDGEALNDTFNALVPSQMTEEVFWERYFFRVHQIEQEEERRKVLLRGTMENEEDFSWEDDEDDSVSKPTEIDNLTSASQRTLAAPRALVVTEANSAPSSHAHTPATLSPRESSEESYDLVSSGNVSVAGEGHETSKDEGDDDDADSDVDWE</sequence>
<dbReference type="OrthoDB" id="73788at2759"/>
<feature type="compositionally biased region" description="Polar residues" evidence="1">
    <location>
        <begin position="405"/>
        <end position="414"/>
    </location>
</feature>
<dbReference type="RefSeq" id="XP_007317540.1">
    <property type="nucleotide sequence ID" value="XM_007317478.1"/>
</dbReference>
<dbReference type="KEGG" id="sla:SERLADRAFT_448399"/>
<dbReference type="GO" id="GO:0005737">
    <property type="term" value="C:cytoplasm"/>
    <property type="evidence" value="ECO:0007669"/>
    <property type="project" value="TreeGrafter"/>
</dbReference>
<feature type="region of interest" description="Disordered" evidence="1">
    <location>
        <begin position="387"/>
        <end position="484"/>
    </location>
</feature>
<dbReference type="InterPro" id="IPR035925">
    <property type="entry name" value="BSD_dom_sf"/>
</dbReference>
<dbReference type="GeneID" id="18816473"/>
<dbReference type="SUPFAM" id="SSF140383">
    <property type="entry name" value="BSD domain-like"/>
    <property type="match status" value="1"/>
</dbReference>
<evidence type="ECO:0000256" key="1">
    <source>
        <dbReference type="SAM" id="MobiDB-lite"/>
    </source>
</evidence>
<evidence type="ECO:0000313" key="4">
    <source>
        <dbReference type="Proteomes" id="UP000008064"/>
    </source>
</evidence>
<dbReference type="InterPro" id="IPR005607">
    <property type="entry name" value="BSD_dom"/>
</dbReference>
<feature type="compositionally biased region" description="Acidic residues" evidence="1">
    <location>
        <begin position="387"/>
        <end position="396"/>
    </location>
</feature>
<dbReference type="SMART" id="SM00751">
    <property type="entry name" value="BSD"/>
    <property type="match status" value="1"/>
</dbReference>
<dbReference type="EMBL" id="GL945433">
    <property type="protein sequence ID" value="EGO25418.1"/>
    <property type="molecule type" value="Genomic_DNA"/>
</dbReference>
<accession>F8NSU5</accession>
<dbReference type="InterPro" id="IPR051494">
    <property type="entry name" value="BSD_domain-containing"/>
</dbReference>
<evidence type="ECO:0000313" key="3">
    <source>
        <dbReference type="EMBL" id="EGO25418.1"/>
    </source>
</evidence>
<dbReference type="PANTHER" id="PTHR16019">
    <property type="entry name" value="SYNAPSE-ASSOCIATED PROTEIN"/>
    <property type="match status" value="1"/>
</dbReference>
<feature type="region of interest" description="Disordered" evidence="1">
    <location>
        <begin position="214"/>
        <end position="270"/>
    </location>
</feature>
<feature type="compositionally biased region" description="Acidic residues" evidence="1">
    <location>
        <begin position="471"/>
        <end position="484"/>
    </location>
</feature>
<feature type="region of interest" description="Disordered" evidence="1">
    <location>
        <begin position="70"/>
        <end position="126"/>
    </location>
</feature>
<feature type="region of interest" description="Disordered" evidence="1">
    <location>
        <begin position="1"/>
        <end position="30"/>
    </location>
</feature>
<evidence type="ECO:0000259" key="2">
    <source>
        <dbReference type="PROSITE" id="PS50858"/>
    </source>
</evidence>
<dbReference type="Pfam" id="PF03909">
    <property type="entry name" value="BSD"/>
    <property type="match status" value="1"/>
</dbReference>
<dbReference type="Proteomes" id="UP000008064">
    <property type="component" value="Unassembled WGS sequence"/>
</dbReference>
<feature type="compositionally biased region" description="Polar residues" evidence="1">
    <location>
        <begin position="425"/>
        <end position="443"/>
    </location>
</feature>
<dbReference type="PANTHER" id="PTHR16019:SF5">
    <property type="entry name" value="BSD DOMAIN-CONTAINING PROTEIN 1"/>
    <property type="match status" value="1"/>
</dbReference>
<feature type="compositionally biased region" description="Polar residues" evidence="1">
    <location>
        <begin position="12"/>
        <end position="30"/>
    </location>
</feature>
<protein>
    <recommendedName>
        <fullName evidence="2">BSD domain-containing protein</fullName>
    </recommendedName>
</protein>
<dbReference type="Gene3D" id="1.10.3970.10">
    <property type="entry name" value="BSD domain"/>
    <property type="match status" value="1"/>
</dbReference>